<evidence type="ECO:0000256" key="1">
    <source>
        <dbReference type="SAM" id="MobiDB-lite"/>
    </source>
</evidence>
<keyword evidence="3" id="KW-1185">Reference proteome</keyword>
<protein>
    <submittedName>
        <fullName evidence="2">Uncharacterized protein</fullName>
    </submittedName>
</protein>
<dbReference type="EMBL" id="JAEMNV010000004">
    <property type="protein sequence ID" value="MBJ8340019.1"/>
    <property type="molecule type" value="Genomic_DNA"/>
</dbReference>
<feature type="compositionally biased region" description="Polar residues" evidence="1">
    <location>
        <begin position="126"/>
        <end position="147"/>
    </location>
</feature>
<feature type="compositionally biased region" description="Low complexity" evidence="1">
    <location>
        <begin position="91"/>
        <end position="102"/>
    </location>
</feature>
<organism evidence="2 3">
    <name type="scientific">Antrihabitans stalagmiti</name>
    <dbReference type="NCBI Taxonomy" id="2799499"/>
    <lineage>
        <taxon>Bacteria</taxon>
        <taxon>Bacillati</taxon>
        <taxon>Actinomycetota</taxon>
        <taxon>Actinomycetes</taxon>
        <taxon>Mycobacteriales</taxon>
        <taxon>Nocardiaceae</taxon>
        <taxon>Antrihabitans</taxon>
    </lineage>
</organism>
<dbReference type="AlphaFoldDB" id="A0A934U3S5"/>
<comment type="caution">
    <text evidence="2">The sequence shown here is derived from an EMBL/GenBank/DDBJ whole genome shotgun (WGS) entry which is preliminary data.</text>
</comment>
<accession>A0A934U3S5</accession>
<gene>
    <name evidence="2" type="ORF">JGU71_14070</name>
</gene>
<evidence type="ECO:0000313" key="2">
    <source>
        <dbReference type="EMBL" id="MBJ8340019.1"/>
    </source>
</evidence>
<dbReference type="Proteomes" id="UP000655868">
    <property type="component" value="Unassembled WGS sequence"/>
</dbReference>
<reference evidence="2" key="1">
    <citation type="submission" date="2020-12" db="EMBL/GenBank/DDBJ databases">
        <title>Antrihabitans popcorni sp. nov. and Antrihabitans auranticaus sp. nov., isolated from a larva cave.</title>
        <authorList>
            <person name="Lee S.D."/>
            <person name="Kim I.S."/>
        </authorList>
    </citation>
    <scope>NUCLEOTIDE SEQUENCE</scope>
    <source>
        <strain evidence="2">YC3-6</strain>
    </source>
</reference>
<name>A0A934U3S5_9NOCA</name>
<proteinExistence type="predicted"/>
<evidence type="ECO:0000313" key="3">
    <source>
        <dbReference type="Proteomes" id="UP000655868"/>
    </source>
</evidence>
<feature type="compositionally biased region" description="Polar residues" evidence="1">
    <location>
        <begin position="106"/>
        <end position="116"/>
    </location>
</feature>
<dbReference type="RefSeq" id="WP_199704787.1">
    <property type="nucleotide sequence ID" value="NZ_JAEMNV010000004.1"/>
</dbReference>
<feature type="region of interest" description="Disordered" evidence="1">
    <location>
        <begin position="91"/>
        <end position="162"/>
    </location>
</feature>
<sequence>MLARRLLSRDEPHTTQAVLTGARTVGRGRILTVEIVNPLEVAAANSWIGGFAGNFAPSLVTKIVYEKAAKIMQDELGNHGVEAVVEIRSATAGATPKAPAAKSPEKQSNGSKQPAKSTAPPETPARNGSKSTPSKTGSAPKNGTTKTEPAPAYVREFEPDEV</sequence>